<gene>
    <name evidence="4" type="ORF">GR328_25200</name>
</gene>
<dbReference type="InterPro" id="IPR000182">
    <property type="entry name" value="GNAT_dom"/>
</dbReference>
<organism evidence="4 5">
    <name type="scientific">Microvirga makkahensis</name>
    <dbReference type="NCBI Taxonomy" id="1128670"/>
    <lineage>
        <taxon>Bacteria</taxon>
        <taxon>Pseudomonadati</taxon>
        <taxon>Pseudomonadota</taxon>
        <taxon>Alphaproteobacteria</taxon>
        <taxon>Hyphomicrobiales</taxon>
        <taxon>Methylobacteriaceae</taxon>
        <taxon>Microvirga</taxon>
    </lineage>
</organism>
<dbReference type="InterPro" id="IPR016181">
    <property type="entry name" value="Acyl_CoA_acyltransferase"/>
</dbReference>
<evidence type="ECO:0000256" key="1">
    <source>
        <dbReference type="ARBA" id="ARBA00022679"/>
    </source>
</evidence>
<dbReference type="PANTHER" id="PTHR43877">
    <property type="entry name" value="AMINOALKYLPHOSPHONATE N-ACETYLTRANSFERASE-RELATED-RELATED"/>
    <property type="match status" value="1"/>
</dbReference>
<evidence type="ECO:0000313" key="5">
    <source>
        <dbReference type="Proteomes" id="UP000436483"/>
    </source>
</evidence>
<dbReference type="CDD" id="cd04301">
    <property type="entry name" value="NAT_SF"/>
    <property type="match status" value="1"/>
</dbReference>
<keyword evidence="2" id="KW-0012">Acyltransferase</keyword>
<dbReference type="SUPFAM" id="SSF55729">
    <property type="entry name" value="Acyl-CoA N-acyltransferases (Nat)"/>
    <property type="match status" value="1"/>
</dbReference>
<reference evidence="4 5" key="1">
    <citation type="submission" date="2019-12" db="EMBL/GenBank/DDBJ databases">
        <authorList>
            <person name="Yuan C.-G."/>
        </authorList>
    </citation>
    <scope>NUCLEOTIDE SEQUENCE [LARGE SCALE GENOMIC DNA]</scope>
    <source>
        <strain evidence="4 5">KCTC 23863</strain>
    </source>
</reference>
<dbReference type="AlphaFoldDB" id="A0A7X3MWT2"/>
<dbReference type="Pfam" id="PF00583">
    <property type="entry name" value="Acetyltransf_1"/>
    <property type="match status" value="1"/>
</dbReference>
<evidence type="ECO:0000313" key="4">
    <source>
        <dbReference type="EMBL" id="MXQ14684.1"/>
    </source>
</evidence>
<keyword evidence="5" id="KW-1185">Reference proteome</keyword>
<protein>
    <submittedName>
        <fullName evidence="4">GNAT family N-acetyltransferase</fullName>
    </submittedName>
</protein>
<keyword evidence="1 4" id="KW-0808">Transferase</keyword>
<feature type="domain" description="N-acetyltransferase" evidence="3">
    <location>
        <begin position="1"/>
        <end position="117"/>
    </location>
</feature>
<dbReference type="InterPro" id="IPR050832">
    <property type="entry name" value="Bact_Acetyltransf"/>
</dbReference>
<dbReference type="Gene3D" id="3.40.630.30">
    <property type="match status" value="1"/>
</dbReference>
<evidence type="ECO:0000256" key="2">
    <source>
        <dbReference type="ARBA" id="ARBA00023315"/>
    </source>
</evidence>
<comment type="caution">
    <text evidence="4">The sequence shown here is derived from an EMBL/GenBank/DDBJ whole genome shotgun (WGS) entry which is preliminary data.</text>
</comment>
<proteinExistence type="predicted"/>
<reference evidence="4 5" key="2">
    <citation type="submission" date="2020-01" db="EMBL/GenBank/DDBJ databases">
        <title>Microvirga sp. nov., an arsenate reduction bacterium isolated from Tibet hotspring sediments.</title>
        <authorList>
            <person name="Xian W.-D."/>
            <person name="Li W.-J."/>
        </authorList>
    </citation>
    <scope>NUCLEOTIDE SEQUENCE [LARGE SCALE GENOMIC DNA]</scope>
    <source>
        <strain evidence="4 5">KCTC 23863</strain>
    </source>
</reference>
<dbReference type="RefSeq" id="WP_160888401.1">
    <property type="nucleotide sequence ID" value="NZ_WURB01000042.1"/>
</dbReference>
<dbReference type="Proteomes" id="UP000436483">
    <property type="component" value="Unassembled WGS sequence"/>
</dbReference>
<evidence type="ECO:0000259" key="3">
    <source>
        <dbReference type="PROSITE" id="PS51186"/>
    </source>
</evidence>
<dbReference type="EMBL" id="WURB01000042">
    <property type="protein sequence ID" value="MXQ14684.1"/>
    <property type="molecule type" value="Genomic_DNA"/>
</dbReference>
<accession>A0A7X3MWT2</accession>
<dbReference type="GO" id="GO:0016747">
    <property type="term" value="F:acyltransferase activity, transferring groups other than amino-acyl groups"/>
    <property type="evidence" value="ECO:0007669"/>
    <property type="project" value="InterPro"/>
</dbReference>
<dbReference type="PROSITE" id="PS51186">
    <property type="entry name" value="GNAT"/>
    <property type="match status" value="1"/>
</dbReference>
<name>A0A7X3MWT2_9HYPH</name>
<sequence>MRQSFGARPIPTTFVACDIGRFVGTVSVIACDEEPRPHYKPWIATLWVEPEDRRRGVGAALVARAAEFAFDVGAARIHLLSRERRRTHYESLGWAVLEADAPEPGLHGLIRDAKEGTSR</sequence>
<dbReference type="OrthoDB" id="9809751at2"/>